<gene>
    <name evidence="1" type="ORF">GOBAR_AA34196</name>
</gene>
<dbReference type="EMBL" id="KZ668965">
    <property type="protein sequence ID" value="PPR86502.1"/>
    <property type="molecule type" value="Genomic_DNA"/>
</dbReference>
<organism evidence="1 2">
    <name type="scientific">Gossypium barbadense</name>
    <name type="common">Sea Island cotton</name>
    <name type="synonym">Hibiscus barbadensis</name>
    <dbReference type="NCBI Taxonomy" id="3634"/>
    <lineage>
        <taxon>Eukaryota</taxon>
        <taxon>Viridiplantae</taxon>
        <taxon>Streptophyta</taxon>
        <taxon>Embryophyta</taxon>
        <taxon>Tracheophyta</taxon>
        <taxon>Spermatophyta</taxon>
        <taxon>Magnoliopsida</taxon>
        <taxon>eudicotyledons</taxon>
        <taxon>Gunneridae</taxon>
        <taxon>Pentapetalae</taxon>
        <taxon>rosids</taxon>
        <taxon>malvids</taxon>
        <taxon>Malvales</taxon>
        <taxon>Malvaceae</taxon>
        <taxon>Malvoideae</taxon>
        <taxon>Gossypium</taxon>
    </lineage>
</organism>
<sequence>MFRVTETIGHQLGIPPRSYKIDLQNRWCDCRSFQTLHCPFAHVVTACAKVPLNVEQFIDKVYTLESTLRVWENEFPVLLDLSTLEVLPTTFELIPNKRLRRNPKSHPQSSRIHYKIDIREKFDNEMDIKEKSDGKLCDVCRLAGHNRSKCLLRNYHIGQLLRLVESEILFMTC</sequence>
<evidence type="ECO:0000313" key="1">
    <source>
        <dbReference type="EMBL" id="PPR86502.1"/>
    </source>
</evidence>
<accession>A0A2P5W5X1</accession>
<name>A0A2P5W5X1_GOSBA</name>
<evidence type="ECO:0000313" key="2">
    <source>
        <dbReference type="Proteomes" id="UP000239757"/>
    </source>
</evidence>
<reference evidence="1 2" key="1">
    <citation type="submission" date="2015-01" db="EMBL/GenBank/DDBJ databases">
        <title>Genome of allotetraploid Gossypium barbadense reveals genomic plasticity and fiber elongation in cotton evolution.</title>
        <authorList>
            <person name="Chen X."/>
            <person name="Liu X."/>
            <person name="Zhao B."/>
            <person name="Zheng H."/>
            <person name="Hu Y."/>
            <person name="Lu G."/>
            <person name="Yang C."/>
            <person name="Chen J."/>
            <person name="Shan C."/>
            <person name="Zhang L."/>
            <person name="Zhou Y."/>
            <person name="Wang L."/>
            <person name="Guo W."/>
            <person name="Bai Y."/>
            <person name="Ruan J."/>
            <person name="Shangguan X."/>
            <person name="Mao Y."/>
            <person name="Jiang J."/>
            <person name="Zhu Y."/>
            <person name="Lei J."/>
            <person name="Kang H."/>
            <person name="Chen S."/>
            <person name="He X."/>
            <person name="Wang R."/>
            <person name="Wang Y."/>
            <person name="Chen J."/>
            <person name="Wang L."/>
            <person name="Yu S."/>
            <person name="Wang B."/>
            <person name="Wei J."/>
            <person name="Song S."/>
            <person name="Lu X."/>
            <person name="Gao Z."/>
            <person name="Gu W."/>
            <person name="Deng X."/>
            <person name="Ma D."/>
            <person name="Wang S."/>
            <person name="Liang W."/>
            <person name="Fang L."/>
            <person name="Cai C."/>
            <person name="Zhu X."/>
            <person name="Zhou B."/>
            <person name="Zhang Y."/>
            <person name="Chen Z."/>
            <person name="Xu S."/>
            <person name="Zhu R."/>
            <person name="Wang S."/>
            <person name="Zhang T."/>
            <person name="Zhao G."/>
        </authorList>
    </citation>
    <scope>NUCLEOTIDE SEQUENCE [LARGE SCALE GENOMIC DNA]</scope>
    <source>
        <strain evidence="2">cv. Xinhai21</strain>
        <tissue evidence="1">Leaf</tissue>
    </source>
</reference>
<proteinExistence type="predicted"/>
<dbReference type="OrthoDB" id="1432732at2759"/>
<dbReference type="Proteomes" id="UP000239757">
    <property type="component" value="Unassembled WGS sequence"/>
</dbReference>
<evidence type="ECO:0008006" key="3">
    <source>
        <dbReference type="Google" id="ProtNLM"/>
    </source>
</evidence>
<dbReference type="AlphaFoldDB" id="A0A2P5W5X1"/>
<protein>
    <recommendedName>
        <fullName evidence="3">Zinc finger PMZ-type domain-containing protein</fullName>
    </recommendedName>
</protein>